<dbReference type="EMBL" id="FUZV01000002">
    <property type="protein sequence ID" value="SKC80248.1"/>
    <property type="molecule type" value="Genomic_DNA"/>
</dbReference>
<keyword evidence="1 4" id="KW-0028">Amino-acid biosynthesis</keyword>
<dbReference type="Gene3D" id="1.10.720.60">
    <property type="match status" value="1"/>
</dbReference>
<keyword evidence="4" id="KW-0479">Metal-binding</keyword>
<dbReference type="InterPro" id="IPR006439">
    <property type="entry name" value="HAD-SF_hydro_IA"/>
</dbReference>
<dbReference type="Gene3D" id="3.40.50.1000">
    <property type="entry name" value="HAD superfamily/HAD-like"/>
    <property type="match status" value="1"/>
</dbReference>
<dbReference type="NCBIfam" id="TIGR01549">
    <property type="entry name" value="HAD-SF-IA-v1"/>
    <property type="match status" value="1"/>
</dbReference>
<dbReference type="UniPathway" id="UPA00904">
    <property type="reaction ID" value="UER00876"/>
</dbReference>
<dbReference type="STRING" id="428993.SAMN06296058_3252"/>
<gene>
    <name evidence="4" type="primary">mtnC</name>
    <name evidence="5" type="ORF">SAMN06296058_3252</name>
</gene>
<dbReference type="GO" id="GO:0000287">
    <property type="term" value="F:magnesium ion binding"/>
    <property type="evidence" value="ECO:0007669"/>
    <property type="project" value="UniProtKB-UniRule"/>
</dbReference>
<comment type="pathway">
    <text evidence="4">Amino-acid biosynthesis; L-methionine biosynthesis via salvage pathway; L-methionine from S-methyl-5-thio-alpha-D-ribose 1-phosphate: step 4/6.</text>
</comment>
<comment type="similarity">
    <text evidence="4">Belongs to the HAD-like hydrolase superfamily. MasA/MtnC family.</text>
</comment>
<protein>
    <recommendedName>
        <fullName evidence="4">Enolase-phosphatase E1</fullName>
        <ecNumber evidence="4">3.1.3.77</ecNumber>
    </recommendedName>
    <alternativeName>
        <fullName evidence="4">2,3-diketo-5-methylthio-1-phosphopentane phosphatase</fullName>
    </alternativeName>
</protein>
<evidence type="ECO:0000313" key="5">
    <source>
        <dbReference type="EMBL" id="SKC80248.1"/>
    </source>
</evidence>
<dbReference type="SFLD" id="SFLDF00044">
    <property type="entry name" value="enolase-phosphatase"/>
    <property type="match status" value="1"/>
</dbReference>
<dbReference type="PANTHER" id="PTHR20371:SF1">
    <property type="entry name" value="ENOLASE-PHOSPHATASE E1"/>
    <property type="match status" value="1"/>
</dbReference>
<comment type="subunit">
    <text evidence="4">Monomer.</text>
</comment>
<dbReference type="PANTHER" id="PTHR20371">
    <property type="entry name" value="ENOLASE-PHOSPHATASE E1"/>
    <property type="match status" value="1"/>
</dbReference>
<accession>A0A1T5LXD4</accession>
<sequence length="236" mass="26167">MKHVTRAILTDIEGTTSSISFVKDVLFPYARRALPGFVREHGHEPEVRRWLDAVAIEHGSICNDEVIVETLQGWIDEDRKHTALKALQGMIWDAGYRDADFTAHIYPDAAPALRQWHAEGLPLYVYSSGSVPAQKLFFGHSDAGDLTPLISGWFDTEVGGKREADSYRRIADHIGLPASDIVFLSDVVAELDAAREAGMQTRLVDRLQDYPQPRLGTDASGHERVTGFEQVSLANA</sequence>
<comment type="pathway">
    <text evidence="4">Amino-acid biosynthesis; L-methionine biosynthesis via salvage pathway; L-methionine from S-methyl-5-thio-alpha-D-ribose 1-phosphate: step 3/6.</text>
</comment>
<organism evidence="5 6">
    <name type="scientific">Pseudoxanthomonas indica</name>
    <dbReference type="NCBI Taxonomy" id="428993"/>
    <lineage>
        <taxon>Bacteria</taxon>
        <taxon>Pseudomonadati</taxon>
        <taxon>Pseudomonadota</taxon>
        <taxon>Gammaproteobacteria</taxon>
        <taxon>Lysobacterales</taxon>
        <taxon>Lysobacteraceae</taxon>
        <taxon>Pseudoxanthomonas</taxon>
    </lineage>
</organism>
<dbReference type="InterPro" id="IPR023943">
    <property type="entry name" value="Enolase-ppase_E1"/>
</dbReference>
<dbReference type="Proteomes" id="UP000190341">
    <property type="component" value="Unassembled WGS sequence"/>
</dbReference>
<evidence type="ECO:0000256" key="4">
    <source>
        <dbReference type="HAMAP-Rule" id="MF_01681"/>
    </source>
</evidence>
<dbReference type="SFLD" id="SFLDS00003">
    <property type="entry name" value="Haloacid_Dehalogenase"/>
    <property type="match status" value="1"/>
</dbReference>
<keyword evidence="4" id="KW-0460">Magnesium</keyword>
<dbReference type="InterPro" id="IPR036412">
    <property type="entry name" value="HAD-like_sf"/>
</dbReference>
<dbReference type="Pfam" id="PF00702">
    <property type="entry name" value="Hydrolase"/>
    <property type="match status" value="1"/>
</dbReference>
<keyword evidence="3 4" id="KW-0486">Methionine biosynthesis</keyword>
<dbReference type="CDD" id="cd01629">
    <property type="entry name" value="HAD_EP"/>
    <property type="match status" value="1"/>
</dbReference>
<dbReference type="SUPFAM" id="SSF56784">
    <property type="entry name" value="HAD-like"/>
    <property type="match status" value="1"/>
</dbReference>
<dbReference type="InterPro" id="IPR023214">
    <property type="entry name" value="HAD_sf"/>
</dbReference>
<keyword evidence="6" id="KW-1185">Reference proteome</keyword>
<dbReference type="HAMAP" id="MF_01681">
    <property type="entry name" value="Salvage_MtnC"/>
    <property type="match status" value="1"/>
</dbReference>
<comment type="cofactor">
    <cofactor evidence="4">
        <name>Mg(2+)</name>
        <dbReference type="ChEBI" id="CHEBI:18420"/>
    </cofactor>
    <text evidence="4">Binds 1 Mg(2+) ion per subunit.</text>
</comment>
<evidence type="ECO:0000256" key="1">
    <source>
        <dbReference type="ARBA" id="ARBA00022605"/>
    </source>
</evidence>
<evidence type="ECO:0000256" key="2">
    <source>
        <dbReference type="ARBA" id="ARBA00022801"/>
    </source>
</evidence>
<keyword evidence="2 4" id="KW-0378">Hydrolase</keyword>
<dbReference type="EC" id="3.1.3.77" evidence="4"/>
<dbReference type="AlphaFoldDB" id="A0A1T5LXD4"/>
<reference evidence="5 6" key="1">
    <citation type="submission" date="2017-02" db="EMBL/GenBank/DDBJ databases">
        <authorList>
            <person name="Peterson S.W."/>
        </authorList>
    </citation>
    <scope>NUCLEOTIDE SEQUENCE [LARGE SCALE GENOMIC DNA]</scope>
    <source>
        <strain evidence="5 6">P15</strain>
    </source>
</reference>
<dbReference type="GO" id="GO:0043874">
    <property type="term" value="F:acireductone synthase activity"/>
    <property type="evidence" value="ECO:0007669"/>
    <property type="project" value="UniProtKB-EC"/>
</dbReference>
<dbReference type="GO" id="GO:0019509">
    <property type="term" value="P:L-methionine salvage from methylthioadenosine"/>
    <property type="evidence" value="ECO:0007669"/>
    <property type="project" value="UniProtKB-UniRule"/>
</dbReference>
<evidence type="ECO:0000256" key="3">
    <source>
        <dbReference type="ARBA" id="ARBA00023167"/>
    </source>
</evidence>
<dbReference type="SFLD" id="SFLDG01133">
    <property type="entry name" value="C1.5.4:_Enolase-phosphatase_Li"/>
    <property type="match status" value="1"/>
</dbReference>
<proteinExistence type="inferred from homology"/>
<dbReference type="GO" id="GO:0043716">
    <property type="term" value="F:2-hydroxy-3-keto-5-methylthiopentenyl-1-phosphate phosphatase activity"/>
    <property type="evidence" value="ECO:0007669"/>
    <property type="project" value="UniProtKB-UniRule"/>
</dbReference>
<dbReference type="GO" id="GO:0043715">
    <property type="term" value="F:2,3-diketo-5-methylthiopentyl-1-phosphate enolase activity"/>
    <property type="evidence" value="ECO:0007669"/>
    <property type="project" value="UniProtKB-UniRule"/>
</dbReference>
<dbReference type="SFLD" id="SFLDG01129">
    <property type="entry name" value="C1.5:_HAD__Beta-PGM__Phosphata"/>
    <property type="match status" value="1"/>
</dbReference>
<comment type="function">
    <text evidence="4">Bifunctional enzyme that catalyzes the enolization of 2,3-diketo-5-methylthiopentyl-1-phosphate (DK-MTP-1-P) into the intermediate 2-hydroxy-3-keto-5-methylthiopentenyl-1-phosphate (HK-MTPenyl-1-P), which is then dephosphorylated to form the acireductone 1,2-dihydroxy-3-keto-5-methylthiopentene (DHK-MTPene).</text>
</comment>
<dbReference type="FunFam" id="3.40.50.1000:FF:000079">
    <property type="entry name" value="Enolase-phosphatase E1"/>
    <property type="match status" value="1"/>
</dbReference>
<evidence type="ECO:0000313" key="6">
    <source>
        <dbReference type="Proteomes" id="UP000190341"/>
    </source>
</evidence>
<name>A0A1T5LXD4_9GAMM</name>
<dbReference type="NCBIfam" id="TIGR01691">
    <property type="entry name" value="enolase-ppase"/>
    <property type="match status" value="1"/>
</dbReference>
<comment type="catalytic activity">
    <reaction evidence="4">
        <text>5-methylsulfanyl-2,3-dioxopentyl phosphate + H2O = 1,2-dihydroxy-5-(methylsulfanyl)pent-1-en-3-one + phosphate</text>
        <dbReference type="Rhea" id="RHEA:21700"/>
        <dbReference type="ChEBI" id="CHEBI:15377"/>
        <dbReference type="ChEBI" id="CHEBI:43474"/>
        <dbReference type="ChEBI" id="CHEBI:49252"/>
        <dbReference type="ChEBI" id="CHEBI:58828"/>
        <dbReference type="EC" id="3.1.3.77"/>
    </reaction>
</comment>